<dbReference type="InterPro" id="IPR029063">
    <property type="entry name" value="SAM-dependent_MTases_sf"/>
</dbReference>
<dbReference type="Pfam" id="PF04672">
    <property type="entry name" value="Methyltransf_19"/>
    <property type="match status" value="1"/>
</dbReference>
<protein>
    <recommendedName>
        <fullName evidence="3">SAM-dependent methyltransferase</fullName>
    </recommendedName>
</protein>
<proteinExistence type="predicted"/>
<organism evidence="1 2">
    <name type="scientific">Tsukamurella spumae</name>
    <dbReference type="NCBI Taxonomy" id="44753"/>
    <lineage>
        <taxon>Bacteria</taxon>
        <taxon>Bacillati</taxon>
        <taxon>Actinomycetota</taxon>
        <taxon>Actinomycetes</taxon>
        <taxon>Mycobacteriales</taxon>
        <taxon>Tsukamurellaceae</taxon>
        <taxon>Tsukamurella</taxon>
    </lineage>
</organism>
<reference evidence="1 2" key="1">
    <citation type="submission" date="2020-04" db="EMBL/GenBank/DDBJ databases">
        <title>MicrobeNet Type strains.</title>
        <authorList>
            <person name="Nicholson A.C."/>
        </authorList>
    </citation>
    <scope>NUCLEOTIDE SEQUENCE [LARGE SCALE GENOMIC DNA]</scope>
    <source>
        <strain evidence="1 2">DSM 44113</strain>
    </source>
</reference>
<accession>A0A846X4U7</accession>
<evidence type="ECO:0000313" key="1">
    <source>
        <dbReference type="EMBL" id="NKY20528.1"/>
    </source>
</evidence>
<dbReference type="Gene3D" id="3.40.50.150">
    <property type="entry name" value="Vaccinia Virus protein VP39"/>
    <property type="match status" value="1"/>
</dbReference>
<evidence type="ECO:0000313" key="2">
    <source>
        <dbReference type="Proteomes" id="UP000582646"/>
    </source>
</evidence>
<dbReference type="AlphaFoldDB" id="A0A846X4U7"/>
<keyword evidence="2" id="KW-1185">Reference proteome</keyword>
<dbReference type="SUPFAM" id="SSF53335">
    <property type="entry name" value="S-adenosyl-L-methionine-dependent methyltransferases"/>
    <property type="match status" value="1"/>
</dbReference>
<dbReference type="InterPro" id="IPR006764">
    <property type="entry name" value="SAM_dep_MeTrfase_SAV2177_type"/>
</dbReference>
<dbReference type="EMBL" id="JAAXOQ010000034">
    <property type="protein sequence ID" value="NKY20528.1"/>
    <property type="molecule type" value="Genomic_DNA"/>
</dbReference>
<sequence length="259" mass="28437">MDRPNGSRLYDYFLGGTSYLPVDRQAGEEIARAAPHWALGARLTRTFARRAVQTMAAAGVDQFLDLGSGIGSGGSVHRLARLVNPDARVVYIHQEPIAYELTRELIGDDPSAAVLKLAISDPDAVLNDPVTRELIDFDRPVGVLVVGGFVFVPDEAGPADLLRRYREALAPGSYLGLSQVSDDSAHDEVSAELDWVRNRYASVASPLYVRPRSEIMSWFDGMELVEPGLVRLGRWRPEFPLTEAQAHCDYGYVGLARVV</sequence>
<comment type="caution">
    <text evidence="1">The sequence shown here is derived from an EMBL/GenBank/DDBJ whole genome shotgun (WGS) entry which is preliminary data.</text>
</comment>
<gene>
    <name evidence="1" type="ORF">HF999_19420</name>
</gene>
<evidence type="ECO:0008006" key="3">
    <source>
        <dbReference type="Google" id="ProtNLM"/>
    </source>
</evidence>
<dbReference type="Proteomes" id="UP000582646">
    <property type="component" value="Unassembled WGS sequence"/>
</dbReference>
<name>A0A846X4U7_9ACTN</name>
<dbReference type="PIRSF" id="PIRSF017393">
    <property type="entry name" value="MTase_SAV2177"/>
    <property type="match status" value="1"/>
</dbReference>